<accession>A0ABD2PAU5</accession>
<evidence type="ECO:0000259" key="4">
    <source>
        <dbReference type="PROSITE" id="PS51253"/>
    </source>
</evidence>
<dbReference type="AlphaFoldDB" id="A0ABD2PAU5"/>
<reference evidence="5 6" key="1">
    <citation type="journal article" date="2021" name="BMC Biol.">
        <title>Horizontally acquired antibacterial genes associated with adaptive radiation of ladybird beetles.</title>
        <authorList>
            <person name="Li H.S."/>
            <person name="Tang X.F."/>
            <person name="Huang Y.H."/>
            <person name="Xu Z.Y."/>
            <person name="Chen M.L."/>
            <person name="Du X.Y."/>
            <person name="Qiu B.Y."/>
            <person name="Chen P.T."/>
            <person name="Zhang W."/>
            <person name="Slipinski A."/>
            <person name="Escalona H.E."/>
            <person name="Waterhouse R.M."/>
            <person name="Zwick A."/>
            <person name="Pang H."/>
        </authorList>
    </citation>
    <scope>NUCLEOTIDE SEQUENCE [LARGE SCALE GENOMIC DNA]</scope>
    <source>
        <strain evidence="5">SYSU2018</strain>
    </source>
</reference>
<dbReference type="PANTHER" id="PTHR19303:SF16">
    <property type="entry name" value="JERKY PROTEIN HOMOLOG-LIKE"/>
    <property type="match status" value="1"/>
</dbReference>
<name>A0ABD2PAU5_9CUCU</name>
<comment type="caution">
    <text evidence="5">The sequence shown here is derived from an EMBL/GenBank/DDBJ whole genome shotgun (WGS) entry which is preliminary data.</text>
</comment>
<evidence type="ECO:0000256" key="3">
    <source>
        <dbReference type="ARBA" id="ARBA00023242"/>
    </source>
</evidence>
<organism evidence="5 6">
    <name type="scientific">Cryptolaemus montrouzieri</name>
    <dbReference type="NCBI Taxonomy" id="559131"/>
    <lineage>
        <taxon>Eukaryota</taxon>
        <taxon>Metazoa</taxon>
        <taxon>Ecdysozoa</taxon>
        <taxon>Arthropoda</taxon>
        <taxon>Hexapoda</taxon>
        <taxon>Insecta</taxon>
        <taxon>Pterygota</taxon>
        <taxon>Neoptera</taxon>
        <taxon>Endopterygota</taxon>
        <taxon>Coleoptera</taxon>
        <taxon>Polyphaga</taxon>
        <taxon>Cucujiformia</taxon>
        <taxon>Coccinelloidea</taxon>
        <taxon>Coccinellidae</taxon>
        <taxon>Scymninae</taxon>
        <taxon>Scymnini</taxon>
        <taxon>Cryptolaemus</taxon>
    </lineage>
</organism>
<dbReference type="InterPro" id="IPR050863">
    <property type="entry name" value="CenT-Element_Derived"/>
</dbReference>
<feature type="domain" description="HTH CENPB-type" evidence="4">
    <location>
        <begin position="66"/>
        <end position="138"/>
    </location>
</feature>
<gene>
    <name evidence="5" type="ORF">HHI36_002495</name>
</gene>
<dbReference type="Pfam" id="PF03221">
    <property type="entry name" value="HTH_Tnp_Tc5"/>
    <property type="match status" value="1"/>
</dbReference>
<keyword evidence="2" id="KW-0238">DNA-binding</keyword>
<keyword evidence="3" id="KW-0539">Nucleus</keyword>
<dbReference type="PANTHER" id="PTHR19303">
    <property type="entry name" value="TRANSPOSON"/>
    <property type="match status" value="1"/>
</dbReference>
<dbReference type="Pfam" id="PF04218">
    <property type="entry name" value="CENP-B_N"/>
    <property type="match status" value="1"/>
</dbReference>
<dbReference type="SMART" id="SM00674">
    <property type="entry name" value="CENPB"/>
    <property type="match status" value="1"/>
</dbReference>
<evidence type="ECO:0000313" key="6">
    <source>
        <dbReference type="Proteomes" id="UP001516400"/>
    </source>
</evidence>
<sequence length="261" mass="29628">MPKLKRVVLSMKDKYEINERLEKGESATKLSNEYQVGKSTITDIKKQKMSINNFISLLDSSGGSTSRKTMKLAANTDLDDAVYKWFTQKRSQRDPISGPILCEKAVQFNKKLGGPTNFQASTGWLKRFKSRHGIRDLEIHREKLSADSFKIKLKDILKQENYDDEDRVYQIIQESEILDLVTNKADATTCASSTTSSDNEDENIIGACQAFTCLEIALRWFETQAESDHYQISVLKKVRDIAASKRVGLLGQTKIDGFFEH</sequence>
<proteinExistence type="predicted"/>
<dbReference type="InterPro" id="IPR007889">
    <property type="entry name" value="HTH_Psq"/>
</dbReference>
<dbReference type="GO" id="GO:0003677">
    <property type="term" value="F:DNA binding"/>
    <property type="evidence" value="ECO:0007669"/>
    <property type="project" value="UniProtKB-KW"/>
</dbReference>
<dbReference type="InterPro" id="IPR006600">
    <property type="entry name" value="HTH_CenpB_DNA-bd_dom"/>
</dbReference>
<protein>
    <recommendedName>
        <fullName evidence="4">HTH CENPB-type domain-containing protein</fullName>
    </recommendedName>
</protein>
<dbReference type="EMBL" id="JABFTP020000185">
    <property type="protein sequence ID" value="KAL3288043.1"/>
    <property type="molecule type" value="Genomic_DNA"/>
</dbReference>
<comment type="subcellular location">
    <subcellularLocation>
        <location evidence="1">Nucleus</location>
    </subcellularLocation>
</comment>
<dbReference type="GO" id="GO:0005634">
    <property type="term" value="C:nucleus"/>
    <property type="evidence" value="ECO:0007669"/>
    <property type="project" value="UniProtKB-SubCell"/>
</dbReference>
<evidence type="ECO:0000313" key="5">
    <source>
        <dbReference type="EMBL" id="KAL3288043.1"/>
    </source>
</evidence>
<evidence type="ECO:0000256" key="2">
    <source>
        <dbReference type="ARBA" id="ARBA00023125"/>
    </source>
</evidence>
<dbReference type="SUPFAM" id="SSF46689">
    <property type="entry name" value="Homeodomain-like"/>
    <property type="match status" value="2"/>
</dbReference>
<dbReference type="Gene3D" id="1.10.10.60">
    <property type="entry name" value="Homeodomain-like"/>
    <property type="match status" value="2"/>
</dbReference>
<dbReference type="Proteomes" id="UP001516400">
    <property type="component" value="Unassembled WGS sequence"/>
</dbReference>
<evidence type="ECO:0000256" key="1">
    <source>
        <dbReference type="ARBA" id="ARBA00004123"/>
    </source>
</evidence>
<dbReference type="InterPro" id="IPR009057">
    <property type="entry name" value="Homeodomain-like_sf"/>
</dbReference>
<dbReference type="PROSITE" id="PS51253">
    <property type="entry name" value="HTH_CENPB"/>
    <property type="match status" value="1"/>
</dbReference>
<keyword evidence="6" id="KW-1185">Reference proteome</keyword>